<dbReference type="Gene3D" id="1.10.10.750">
    <property type="entry name" value="Ypt/Rab-GAP domain of gyp1p, domain 1"/>
    <property type="match status" value="1"/>
</dbReference>
<reference evidence="1 2" key="1">
    <citation type="submission" date="2018-08" db="EMBL/GenBank/DDBJ databases">
        <title>Aphanomyces genome sequencing and annotation.</title>
        <authorList>
            <person name="Minardi D."/>
            <person name="Oidtmann B."/>
            <person name="Van Der Giezen M."/>
            <person name="Studholme D.J."/>
        </authorList>
    </citation>
    <scope>NUCLEOTIDE SEQUENCE [LARGE SCALE GENOMIC DNA]</scope>
    <source>
        <strain evidence="1 2">NJM0002</strain>
    </source>
</reference>
<dbReference type="Proteomes" id="UP000285060">
    <property type="component" value="Unassembled WGS sequence"/>
</dbReference>
<dbReference type="GO" id="GO:0032007">
    <property type="term" value="P:negative regulation of TOR signaling"/>
    <property type="evidence" value="ECO:0007669"/>
    <property type="project" value="TreeGrafter"/>
</dbReference>
<dbReference type="PANTHER" id="PTHR13530">
    <property type="entry name" value="TBC1 DOMAIN FAMILY MEMBER 7"/>
    <property type="match status" value="1"/>
</dbReference>
<gene>
    <name evidence="1" type="ORF">DYB32_001169</name>
</gene>
<evidence type="ECO:0008006" key="3">
    <source>
        <dbReference type="Google" id="ProtNLM"/>
    </source>
</evidence>
<dbReference type="GO" id="GO:0005096">
    <property type="term" value="F:GTPase activator activity"/>
    <property type="evidence" value="ECO:0007669"/>
    <property type="project" value="TreeGrafter"/>
</dbReference>
<evidence type="ECO:0000313" key="2">
    <source>
        <dbReference type="Proteomes" id="UP000285060"/>
    </source>
</evidence>
<dbReference type="InterPro" id="IPR039842">
    <property type="entry name" value="TBC1D7"/>
</dbReference>
<keyword evidence="2" id="KW-1185">Reference proteome</keyword>
<sequence>MPRNFRKTYYKSLGVHSAEVEDSFAALLGQDTPAPALTINLTQLVRLTLEFGLPSMYRRQVWWVVSAIVPLVRDADSWQYARMEKRAIYNDVAMAAECCVPDVPLHASTSKHVLRVLRFYVDQVRPHLNTSFAANGAVPSDQGTVRFDWILREESVADSVASAVSQVMNDDPSDQFWCLLAFLGILDRGDSFARVRRRCTDAIVGYFALQPPMPIQDLHDVSPGTLELLICRILAAVAT</sequence>
<dbReference type="EMBL" id="QUSY01000045">
    <property type="protein sequence ID" value="RHY34076.1"/>
    <property type="molecule type" value="Genomic_DNA"/>
</dbReference>
<comment type="caution">
    <text evidence="1">The sequence shown here is derived from an EMBL/GenBank/DDBJ whole genome shotgun (WGS) entry which is preliminary data.</text>
</comment>
<accession>A0A3R6ZW00</accession>
<name>A0A3R6ZW00_9STRA</name>
<evidence type="ECO:0000313" key="1">
    <source>
        <dbReference type="EMBL" id="RHY34076.1"/>
    </source>
</evidence>
<dbReference type="AlphaFoldDB" id="A0A3R6ZW00"/>
<dbReference type="VEuPathDB" id="FungiDB:H310_08002"/>
<proteinExistence type="predicted"/>
<organism evidence="1 2">
    <name type="scientific">Aphanomyces invadans</name>
    <dbReference type="NCBI Taxonomy" id="157072"/>
    <lineage>
        <taxon>Eukaryota</taxon>
        <taxon>Sar</taxon>
        <taxon>Stramenopiles</taxon>
        <taxon>Oomycota</taxon>
        <taxon>Saprolegniomycetes</taxon>
        <taxon>Saprolegniales</taxon>
        <taxon>Verrucalvaceae</taxon>
        <taxon>Aphanomyces</taxon>
    </lineage>
</organism>
<protein>
    <recommendedName>
        <fullName evidence="3">Rab-GAP TBC domain-containing protein</fullName>
    </recommendedName>
</protein>
<dbReference type="PANTHER" id="PTHR13530:SF3">
    <property type="entry name" value="TBC1 DOMAIN FAMILY MEMBER 7"/>
    <property type="match status" value="1"/>
</dbReference>